<feature type="binding site" evidence="14">
    <location>
        <position position="12"/>
    </location>
    <ligand>
        <name>substrate</name>
    </ligand>
</feature>
<keyword evidence="20" id="KW-1185">Reference proteome</keyword>
<protein>
    <recommendedName>
        <fullName evidence="3">Exodeoxyribonuclease I</fullName>
        <ecNumber evidence="2">3.1.11.1</ecNumber>
    </recommendedName>
    <alternativeName>
        <fullName evidence="12">DNA deoxyribophosphodiesterase</fullName>
    </alternativeName>
</protein>
<keyword evidence="6" id="KW-0227">DNA damage</keyword>
<dbReference type="InterPro" id="IPR038649">
    <property type="entry name" value="EXOI_SH3_sf"/>
</dbReference>
<feature type="binding site" evidence="14">
    <location>
        <position position="160"/>
    </location>
    <ligand>
        <name>substrate</name>
    </ligand>
</feature>
<evidence type="ECO:0000256" key="2">
    <source>
        <dbReference type="ARBA" id="ARBA00012108"/>
    </source>
</evidence>
<feature type="binding site" evidence="15">
    <location>
        <position position="10"/>
    </location>
    <ligand>
        <name>Mg(2+)</name>
        <dbReference type="ChEBI" id="CHEBI:18420"/>
        <label>1</label>
    </ligand>
</feature>
<dbReference type="Gene3D" id="3.30.420.10">
    <property type="entry name" value="Ribonuclease H-like superfamily/Ribonuclease H"/>
    <property type="match status" value="1"/>
</dbReference>
<feature type="binding site" evidence="15">
    <location>
        <position position="181"/>
    </location>
    <ligand>
        <name>Mg(2+)</name>
        <dbReference type="ChEBI" id="CHEBI:18420"/>
        <label>2</label>
    </ligand>
</feature>
<evidence type="ECO:0000256" key="11">
    <source>
        <dbReference type="ARBA" id="ARBA00023204"/>
    </source>
</evidence>
<dbReference type="Pfam" id="PF26016">
    <property type="entry name" value="ExoI_C"/>
    <property type="match status" value="1"/>
</dbReference>
<evidence type="ECO:0000256" key="6">
    <source>
        <dbReference type="ARBA" id="ARBA00022763"/>
    </source>
</evidence>
<keyword evidence="11" id="KW-0234">DNA repair</keyword>
<dbReference type="InterPro" id="IPR058561">
    <property type="entry name" value="Exonuc_1_C"/>
</dbReference>
<dbReference type="SUPFAM" id="SSF53098">
    <property type="entry name" value="Ribonuclease H-like"/>
    <property type="match status" value="1"/>
</dbReference>
<evidence type="ECO:0000256" key="8">
    <source>
        <dbReference type="ARBA" id="ARBA00022839"/>
    </source>
</evidence>
<evidence type="ECO:0000259" key="17">
    <source>
        <dbReference type="PROSITE" id="PS51784"/>
    </source>
</evidence>
<dbReference type="PIRSF" id="PIRSF000977">
    <property type="entry name" value="Exodeoxyribonuclease_I"/>
    <property type="match status" value="1"/>
</dbReference>
<keyword evidence="10" id="KW-0238">DNA-binding</keyword>
<evidence type="ECO:0000256" key="4">
    <source>
        <dbReference type="ARBA" id="ARBA00022722"/>
    </source>
</evidence>
<keyword evidence="4" id="KW-0540">Nuclease</keyword>
<dbReference type="Proteomes" id="UP000179797">
    <property type="component" value="Unassembled WGS sequence"/>
</dbReference>
<evidence type="ECO:0000256" key="7">
    <source>
        <dbReference type="ARBA" id="ARBA00022801"/>
    </source>
</evidence>
<evidence type="ECO:0000313" key="19">
    <source>
        <dbReference type="EMBL" id="OHX64081.1"/>
    </source>
</evidence>
<dbReference type="GO" id="GO:0046872">
    <property type="term" value="F:metal ion binding"/>
    <property type="evidence" value="ECO:0007669"/>
    <property type="project" value="UniProtKB-KW"/>
</dbReference>
<evidence type="ECO:0000256" key="12">
    <source>
        <dbReference type="ARBA" id="ARBA00031220"/>
    </source>
</evidence>
<evidence type="ECO:0000256" key="15">
    <source>
        <dbReference type="PIRSR" id="PIRSR000977-2"/>
    </source>
</evidence>
<accession>A0A1S1YSS5</accession>
<dbReference type="GO" id="GO:0008310">
    <property type="term" value="F:single-stranded DNA 3'-5' DNA exonuclease activity"/>
    <property type="evidence" value="ECO:0007669"/>
    <property type="project" value="UniProtKB-EC"/>
</dbReference>
<dbReference type="GO" id="GO:0006281">
    <property type="term" value="P:DNA repair"/>
    <property type="evidence" value="ECO:0007669"/>
    <property type="project" value="UniProtKB-KW"/>
</dbReference>
<sequence length="484" mass="56335">MQPTSLFFYDYETFGRDPKKDKIAQFAGVRTDLDLNIIEEPIIKFCQPSLDFLPEPEACLITGITPQIAQNNGIPEYQLMRIIKNALGKKGTCHIGYNNISFDDEFSRHAFYKNFIDPYSHEWADNNSRTDALEILRLTYALRPEGINWPDNDEGKKSFRLEHLSVANGISHENAHDAMSDVYATIEVLKLVKNNQPRLFEFALKMRNKNIAKEEIEKAISNNNYLLKVSPYVPVENGHLSFVYPIALDHSNKNAYLAYDLRVDPQLLKELSLDELQERMFKKKEDMEEGEERPGLTQCIINKSHVYCDPRTLTKERAQQLDINLEQINKNKDLLIEILKDKEVLSKIHQVFNREFDIDPDVDAQLYDKFIGNFDRSIANRLTMVDNPDAINLSNFNFSDDRLKELLFRYKGRNFFNQLTDNEKEVFKTFCRARVINGEGISTNMISYRNNLKQLIKEYEEDERALGILTALNEYTNQLEKKLN</sequence>
<comment type="catalytic activity">
    <reaction evidence="1">
        <text>Exonucleolytic cleavage in the 3'- to 5'-direction to yield nucleoside 5'-phosphates.</text>
        <dbReference type="EC" id="3.1.11.1"/>
    </reaction>
</comment>
<gene>
    <name evidence="19" type="ORF">NH26_20965</name>
</gene>
<evidence type="ECO:0000256" key="10">
    <source>
        <dbReference type="ARBA" id="ARBA00023125"/>
    </source>
</evidence>
<dbReference type="GO" id="GO:0003677">
    <property type="term" value="F:DNA binding"/>
    <property type="evidence" value="ECO:0007669"/>
    <property type="project" value="UniProtKB-KW"/>
</dbReference>
<dbReference type="EC" id="3.1.11.1" evidence="2"/>
<dbReference type="InterPro" id="IPR012337">
    <property type="entry name" value="RNaseH-like_sf"/>
</dbReference>
<dbReference type="InterPro" id="IPR023607">
    <property type="entry name" value="Exodeoxyribonuclease_I"/>
</dbReference>
<dbReference type="PROSITE" id="PS51785">
    <property type="entry name" value="EXOI_C"/>
    <property type="match status" value="1"/>
</dbReference>
<name>A0A1S1YSS5_FLAPC</name>
<evidence type="ECO:0000256" key="1">
    <source>
        <dbReference type="ARBA" id="ARBA00000563"/>
    </source>
</evidence>
<dbReference type="Gene3D" id="3.30.1520.20">
    <property type="entry name" value="Exonuclease ExoI, domain 2"/>
    <property type="match status" value="1"/>
</dbReference>
<evidence type="ECO:0000259" key="18">
    <source>
        <dbReference type="PROSITE" id="PS51785"/>
    </source>
</evidence>
<dbReference type="Pfam" id="PF00929">
    <property type="entry name" value="RNase_T"/>
    <property type="match status" value="1"/>
</dbReference>
<dbReference type="FunFam" id="3.30.420.10:FF:000033">
    <property type="entry name" value="Exodeoxyribonuclease I"/>
    <property type="match status" value="1"/>
</dbReference>
<proteinExistence type="predicted"/>
<feature type="domain" description="ExoI SH3-like" evidence="17">
    <location>
        <begin position="197"/>
        <end position="356"/>
    </location>
</feature>
<organism evidence="19 20">
    <name type="scientific">Flammeovirga pacifica</name>
    <dbReference type="NCBI Taxonomy" id="915059"/>
    <lineage>
        <taxon>Bacteria</taxon>
        <taxon>Pseudomonadati</taxon>
        <taxon>Bacteroidota</taxon>
        <taxon>Cytophagia</taxon>
        <taxon>Cytophagales</taxon>
        <taxon>Flammeovirgaceae</taxon>
        <taxon>Flammeovirga</taxon>
    </lineage>
</organism>
<keyword evidence="5 15" id="KW-0479">Metal-binding</keyword>
<evidence type="ECO:0000256" key="14">
    <source>
        <dbReference type="PIRSR" id="PIRSR000977-1"/>
    </source>
</evidence>
<dbReference type="SMART" id="SM00479">
    <property type="entry name" value="EXOIII"/>
    <property type="match status" value="1"/>
</dbReference>
<keyword evidence="16" id="KW-0175">Coiled coil</keyword>
<dbReference type="OrthoDB" id="9803925at2"/>
<dbReference type="PROSITE" id="PS51784">
    <property type="entry name" value="EXOI_SH3"/>
    <property type="match status" value="1"/>
</dbReference>
<feature type="domain" description="ExoI C-terminal" evidence="18">
    <location>
        <begin position="358"/>
        <end position="480"/>
    </location>
</feature>
<evidence type="ECO:0000313" key="20">
    <source>
        <dbReference type="Proteomes" id="UP000179797"/>
    </source>
</evidence>
<dbReference type="NCBIfam" id="NF008746">
    <property type="entry name" value="PRK11779.1"/>
    <property type="match status" value="1"/>
</dbReference>
<keyword evidence="9 15" id="KW-0460">Magnesium</keyword>
<dbReference type="EMBL" id="JRYR02000002">
    <property type="protein sequence ID" value="OHX64081.1"/>
    <property type="molecule type" value="Genomic_DNA"/>
</dbReference>
<dbReference type="CDD" id="cd06138">
    <property type="entry name" value="ExoI_N"/>
    <property type="match status" value="1"/>
</dbReference>
<dbReference type="Gene3D" id="1.20.1280.70">
    <property type="entry name" value="Exonuclease ExoI, domain 3"/>
    <property type="match status" value="1"/>
</dbReference>
<feature type="binding site" evidence="15">
    <location>
        <position position="12"/>
    </location>
    <ligand>
        <name>Mg(2+)</name>
        <dbReference type="ChEBI" id="CHEBI:18420"/>
        <label>2</label>
    </ligand>
</feature>
<dbReference type="InterPro" id="IPR036397">
    <property type="entry name" value="RNaseH_sf"/>
</dbReference>
<dbReference type="InterPro" id="IPR013620">
    <property type="entry name" value="Exonuc_1_SH3"/>
</dbReference>
<dbReference type="STRING" id="915059.NH26_20965"/>
<comment type="subunit">
    <text evidence="13">Monomer. Interacts with ssb (via C-terminus); this interaction stimulates the exonuclease activity by recruiting the enzyme to its substrate.</text>
</comment>
<dbReference type="InterPro" id="IPR013520">
    <property type="entry name" value="Ribonucl_H"/>
</dbReference>
<evidence type="ECO:0000256" key="16">
    <source>
        <dbReference type="SAM" id="Coils"/>
    </source>
</evidence>
<evidence type="ECO:0000256" key="5">
    <source>
        <dbReference type="ARBA" id="ARBA00022723"/>
    </source>
</evidence>
<evidence type="ECO:0000256" key="13">
    <source>
        <dbReference type="ARBA" id="ARBA00046792"/>
    </source>
</evidence>
<dbReference type="Pfam" id="PF08411">
    <property type="entry name" value="ExoI_SH3"/>
    <property type="match status" value="1"/>
</dbReference>
<keyword evidence="8" id="KW-0269">Exonuclease</keyword>
<comment type="cofactor">
    <cofactor evidence="15">
        <name>Mg(2+)</name>
        <dbReference type="ChEBI" id="CHEBI:18420"/>
    </cofactor>
    <text evidence="15">Binds 2 Mg(2+) ions per monomer.</text>
</comment>
<evidence type="ECO:0000256" key="9">
    <source>
        <dbReference type="ARBA" id="ARBA00022842"/>
    </source>
</evidence>
<dbReference type="RefSeq" id="WP_044229058.1">
    <property type="nucleotide sequence ID" value="NZ_JRYR02000002.1"/>
</dbReference>
<comment type="caution">
    <text evidence="19">The sequence shown here is derived from an EMBL/GenBank/DDBJ whole genome shotgun (WGS) entry which is preliminary data.</text>
</comment>
<reference evidence="19 20" key="1">
    <citation type="journal article" date="2012" name="Int. J. Syst. Evol. Microbiol.">
        <title>Flammeovirga pacifica sp. nov., isolated from deep-sea sediment.</title>
        <authorList>
            <person name="Xu H."/>
            <person name="Fu Y."/>
            <person name="Yang N."/>
            <person name="Ding Z."/>
            <person name="Lai Q."/>
            <person name="Zeng R."/>
        </authorList>
    </citation>
    <scope>NUCLEOTIDE SEQUENCE [LARGE SCALE GENOMIC DNA]</scope>
    <source>
        <strain evidence="20">DSM 24597 / LMG 26175 / WPAGA1</strain>
    </source>
</reference>
<dbReference type="InterPro" id="IPR034747">
    <property type="entry name" value="EXOI_SH3"/>
</dbReference>
<dbReference type="AlphaFoldDB" id="A0A1S1YSS5"/>
<feature type="coiled-coil region" evidence="16">
    <location>
        <begin position="273"/>
        <end position="331"/>
    </location>
</feature>
<evidence type="ECO:0000256" key="3">
    <source>
        <dbReference type="ARBA" id="ARBA00019900"/>
    </source>
</evidence>
<keyword evidence="7" id="KW-0378">Hydrolase</keyword>